<protein>
    <recommendedName>
        <fullName evidence="3">DNA-directed DNA polymerase</fullName>
        <ecNumber evidence="3">2.7.7.7</ecNumber>
    </recommendedName>
</protein>
<dbReference type="Gene3D" id="3.30.70.270">
    <property type="match status" value="1"/>
</dbReference>
<proteinExistence type="inferred from homology"/>
<sequence length="412" mass="45249">MRVKFNTLFFDMNSYFASVVQAEEPDLRGRPVGVVTTMAQNAACIAASIEAKRKGVGMGVRTAAAQKLCPGIVFRPAKHDVFVDYHHRIRAAVDTVIPIDKAHSVDEFSCRLLGRQQDLDIALALGQALQVAIKEQVSPALGCSVGVAQNKLLAKIAAELEKPNGLNWLSPQVLPDKIAHLALDDLSGISRGMLRRLNRAGVYDIPSLYHLSPKAARHIWRSVEGEYFLRQLHGETVLRPPRRHSSLGHGQRLTGPNCTPSGAFLVARRLLVKLGARLRRESNLAGMLNVSIHCTAYGRGSYTVTFAPTQDTFVLLTQLAEVWALFSARHLKSISVMLGHLQSVEATMGDMFSDRTAGTKTGRENLCSAIDGLNQRFGQDTIRFGELPRYKVPYTGAKIAFGRIPDAEDFLE</sequence>
<organism evidence="7 8">
    <name type="scientific">Yoonia maritima</name>
    <dbReference type="NCBI Taxonomy" id="1435347"/>
    <lineage>
        <taxon>Bacteria</taxon>
        <taxon>Pseudomonadati</taxon>
        <taxon>Pseudomonadota</taxon>
        <taxon>Alphaproteobacteria</taxon>
        <taxon>Rhodobacterales</taxon>
        <taxon>Paracoccaceae</taxon>
        <taxon>Yoonia</taxon>
    </lineage>
</organism>
<evidence type="ECO:0000256" key="5">
    <source>
        <dbReference type="ARBA" id="ARBA00049244"/>
    </source>
</evidence>
<dbReference type="GO" id="GO:0005829">
    <property type="term" value="C:cytosol"/>
    <property type="evidence" value="ECO:0007669"/>
    <property type="project" value="TreeGrafter"/>
</dbReference>
<dbReference type="Pfam" id="PF00817">
    <property type="entry name" value="IMS"/>
    <property type="match status" value="1"/>
</dbReference>
<comment type="function">
    <text evidence="4">Poorly processive, error-prone DNA polymerase involved in untargeted mutagenesis. Copies undamaged DNA at stalled replication forks, which arise in vivo from mismatched or misaligned primer ends. These misaligned primers can be extended by PolIV. Exhibits no 3'-5' exonuclease (proofreading) activity. May be involved in translesional synthesis, in conjunction with the beta clamp from PolIII.</text>
</comment>
<dbReference type="InterPro" id="IPR001126">
    <property type="entry name" value="UmuC"/>
</dbReference>
<dbReference type="GO" id="GO:0003684">
    <property type="term" value="F:damaged DNA binding"/>
    <property type="evidence" value="ECO:0007669"/>
    <property type="project" value="InterPro"/>
</dbReference>
<name>A0A2T0W3K3_9RHOB</name>
<evidence type="ECO:0000256" key="4">
    <source>
        <dbReference type="ARBA" id="ARBA00025589"/>
    </source>
</evidence>
<evidence type="ECO:0000313" key="7">
    <source>
        <dbReference type="EMBL" id="PRY79716.1"/>
    </source>
</evidence>
<dbReference type="PANTHER" id="PTHR11076:SF34">
    <property type="entry name" value="PROTEIN UMUC"/>
    <property type="match status" value="1"/>
</dbReference>
<dbReference type="EC" id="2.7.7.7" evidence="3"/>
<dbReference type="GO" id="GO:0009432">
    <property type="term" value="P:SOS response"/>
    <property type="evidence" value="ECO:0007669"/>
    <property type="project" value="TreeGrafter"/>
</dbReference>
<dbReference type="Pfam" id="PF11799">
    <property type="entry name" value="IMS_C"/>
    <property type="match status" value="1"/>
</dbReference>
<dbReference type="InterPro" id="IPR017961">
    <property type="entry name" value="DNA_pol_Y-fam_little_finger"/>
</dbReference>
<dbReference type="AlphaFoldDB" id="A0A2T0W3K3"/>
<reference evidence="7 8" key="1">
    <citation type="submission" date="2018-03" db="EMBL/GenBank/DDBJ databases">
        <title>Genomic Encyclopedia of Archaeal and Bacterial Type Strains, Phase II (KMG-II): from individual species to whole genera.</title>
        <authorList>
            <person name="Goeker M."/>
        </authorList>
    </citation>
    <scope>NUCLEOTIDE SEQUENCE [LARGE SCALE GENOMIC DNA]</scope>
    <source>
        <strain evidence="7 8">DSM 101533</strain>
    </source>
</reference>
<dbReference type="InterPro" id="IPR050116">
    <property type="entry name" value="DNA_polymerase-Y"/>
</dbReference>
<keyword evidence="8" id="KW-1185">Reference proteome</keyword>
<dbReference type="SUPFAM" id="SSF56672">
    <property type="entry name" value="DNA/RNA polymerases"/>
    <property type="match status" value="1"/>
</dbReference>
<evidence type="ECO:0000313" key="8">
    <source>
        <dbReference type="Proteomes" id="UP000238007"/>
    </source>
</evidence>
<comment type="similarity">
    <text evidence="1">Belongs to the DNA polymerase type-Y family.</text>
</comment>
<evidence type="ECO:0000259" key="6">
    <source>
        <dbReference type="PROSITE" id="PS50173"/>
    </source>
</evidence>
<comment type="catalytic activity">
    <reaction evidence="5">
        <text>DNA(n) + a 2'-deoxyribonucleoside 5'-triphosphate = DNA(n+1) + diphosphate</text>
        <dbReference type="Rhea" id="RHEA:22508"/>
        <dbReference type="Rhea" id="RHEA-COMP:17339"/>
        <dbReference type="Rhea" id="RHEA-COMP:17340"/>
        <dbReference type="ChEBI" id="CHEBI:33019"/>
        <dbReference type="ChEBI" id="CHEBI:61560"/>
        <dbReference type="ChEBI" id="CHEBI:173112"/>
        <dbReference type="EC" id="2.7.7.7"/>
    </reaction>
</comment>
<dbReference type="GO" id="GO:0042276">
    <property type="term" value="P:error-prone translesion synthesis"/>
    <property type="evidence" value="ECO:0007669"/>
    <property type="project" value="TreeGrafter"/>
</dbReference>
<comment type="caution">
    <text evidence="7">The sequence shown here is derived from an EMBL/GenBank/DDBJ whole genome shotgun (WGS) entry which is preliminary data.</text>
</comment>
<dbReference type="InterPro" id="IPR043502">
    <property type="entry name" value="DNA/RNA_pol_sf"/>
</dbReference>
<dbReference type="Proteomes" id="UP000238007">
    <property type="component" value="Unassembled WGS sequence"/>
</dbReference>
<dbReference type="PANTHER" id="PTHR11076">
    <property type="entry name" value="DNA REPAIR POLYMERASE UMUC / TRANSFERASE FAMILY MEMBER"/>
    <property type="match status" value="1"/>
</dbReference>
<dbReference type="Gene3D" id="3.40.1170.60">
    <property type="match status" value="1"/>
</dbReference>
<dbReference type="GO" id="GO:0006281">
    <property type="term" value="P:DNA repair"/>
    <property type="evidence" value="ECO:0007669"/>
    <property type="project" value="InterPro"/>
</dbReference>
<gene>
    <name evidence="7" type="ORF">CLV80_102362</name>
</gene>
<comment type="subunit">
    <text evidence="2">Monomer.</text>
</comment>
<evidence type="ECO:0000256" key="3">
    <source>
        <dbReference type="ARBA" id="ARBA00012417"/>
    </source>
</evidence>
<dbReference type="EMBL" id="PVTP01000002">
    <property type="protein sequence ID" value="PRY79716.1"/>
    <property type="molecule type" value="Genomic_DNA"/>
</dbReference>
<dbReference type="PROSITE" id="PS50173">
    <property type="entry name" value="UMUC"/>
    <property type="match status" value="1"/>
</dbReference>
<dbReference type="InterPro" id="IPR043128">
    <property type="entry name" value="Rev_trsase/Diguanyl_cyclase"/>
</dbReference>
<evidence type="ECO:0000256" key="2">
    <source>
        <dbReference type="ARBA" id="ARBA00011245"/>
    </source>
</evidence>
<evidence type="ECO:0000256" key="1">
    <source>
        <dbReference type="ARBA" id="ARBA00010945"/>
    </source>
</evidence>
<accession>A0A2T0W3K3</accession>
<dbReference type="GO" id="GO:0003887">
    <property type="term" value="F:DNA-directed DNA polymerase activity"/>
    <property type="evidence" value="ECO:0007669"/>
    <property type="project" value="TreeGrafter"/>
</dbReference>
<feature type="domain" description="UmuC" evidence="6">
    <location>
        <begin position="7"/>
        <end position="190"/>
    </location>
</feature>